<keyword evidence="2" id="KW-0418">Kinase</keyword>
<dbReference type="AlphaFoldDB" id="A0A445HHA5"/>
<gene>
    <name evidence="2" type="ORF">D0Y65_036976</name>
</gene>
<dbReference type="InterPro" id="IPR011009">
    <property type="entry name" value="Kinase-like_dom_sf"/>
</dbReference>
<dbReference type="Gene3D" id="1.10.510.10">
    <property type="entry name" value="Transferase(Phosphotransferase) domain 1"/>
    <property type="match status" value="1"/>
</dbReference>
<dbReference type="Gene3D" id="3.30.200.20">
    <property type="entry name" value="Phosphorylase Kinase, domain 1"/>
    <property type="match status" value="1"/>
</dbReference>
<dbReference type="GO" id="GO:0005524">
    <property type="term" value="F:ATP binding"/>
    <property type="evidence" value="ECO:0007669"/>
    <property type="project" value="InterPro"/>
</dbReference>
<dbReference type="Proteomes" id="UP000289340">
    <property type="component" value="Chromosome 13"/>
</dbReference>
<comment type="caution">
    <text evidence="2">The sequence shown here is derived from an EMBL/GenBank/DDBJ whole genome shotgun (WGS) entry which is preliminary data.</text>
</comment>
<keyword evidence="3" id="KW-1185">Reference proteome</keyword>
<sequence>MLGAVSQDSLVFEEPVPPEENKKRKKDMYLIIKLPLQNGDMLQLSGMSCGIASAKANKMDTEMVESIDVTDDARSFSWAVDSAIRSETGSIFGESRVRSFASLVDSAIRSSSASEADLGSSPSPVHAFASAVDIRTVAARLFTVSELNVATNNFSFDNKIDAGGLDVVEYRGELIDGHEVAIKRVKTWLNLFGKSEFALFSRLHHKNLVGLVGFCEAKDERLLVYEYMKNGALYHHLHGKNGSSVLNSWKMRIKIAVDVSQGIQYLHNYASIIHRNINSSNILFDATWTARVSGFDLSLMNPEPDWDYRTMGTVGTYGYIDPEYYGLNVLTAKSDVYGLGVVLLELLTGKKAIFKYGANDFVSTTIKSVVDFAVPTILAGELVKILDPRVGPPDVNEAEALELVAYTAIHCVNLEGKDRPTMADIVANLERALAICESSHI</sequence>
<dbReference type="PANTHER" id="PTHR46146:SF14">
    <property type="entry name" value="SERINE_THREONINE-KINASE CCR4-LIKE PROTEIN"/>
    <property type="match status" value="1"/>
</dbReference>
<dbReference type="InterPro" id="IPR000719">
    <property type="entry name" value="Prot_kinase_dom"/>
</dbReference>
<protein>
    <submittedName>
        <fullName evidence="2">Putative serine/threonine-protein kinase-like protein CCR3</fullName>
    </submittedName>
</protein>
<evidence type="ECO:0000313" key="2">
    <source>
        <dbReference type="EMBL" id="RZB73008.1"/>
    </source>
</evidence>
<accession>A0A445HHA5</accession>
<evidence type="ECO:0000259" key="1">
    <source>
        <dbReference type="PROSITE" id="PS50011"/>
    </source>
</evidence>
<organism evidence="2 3">
    <name type="scientific">Glycine soja</name>
    <name type="common">Wild soybean</name>
    <dbReference type="NCBI Taxonomy" id="3848"/>
    <lineage>
        <taxon>Eukaryota</taxon>
        <taxon>Viridiplantae</taxon>
        <taxon>Streptophyta</taxon>
        <taxon>Embryophyta</taxon>
        <taxon>Tracheophyta</taxon>
        <taxon>Spermatophyta</taxon>
        <taxon>Magnoliopsida</taxon>
        <taxon>eudicotyledons</taxon>
        <taxon>Gunneridae</taxon>
        <taxon>Pentapetalae</taxon>
        <taxon>rosids</taxon>
        <taxon>fabids</taxon>
        <taxon>Fabales</taxon>
        <taxon>Fabaceae</taxon>
        <taxon>Papilionoideae</taxon>
        <taxon>50 kb inversion clade</taxon>
        <taxon>NPAAA clade</taxon>
        <taxon>indigoferoid/millettioid clade</taxon>
        <taxon>Phaseoleae</taxon>
        <taxon>Glycine</taxon>
        <taxon>Glycine subgen. Soja</taxon>
    </lineage>
</organism>
<dbReference type="PROSITE" id="PS50011">
    <property type="entry name" value="PROTEIN_KINASE_DOM"/>
    <property type="match status" value="1"/>
</dbReference>
<evidence type="ECO:0000313" key="3">
    <source>
        <dbReference type="Proteomes" id="UP000289340"/>
    </source>
</evidence>
<dbReference type="GO" id="GO:0004672">
    <property type="term" value="F:protein kinase activity"/>
    <property type="evidence" value="ECO:0007669"/>
    <property type="project" value="InterPro"/>
</dbReference>
<dbReference type="Pfam" id="PF00069">
    <property type="entry name" value="Pkinase"/>
    <property type="match status" value="1"/>
</dbReference>
<name>A0A445HHA5_GLYSO</name>
<keyword evidence="2" id="KW-0808">Transferase</keyword>
<feature type="domain" description="Protein kinase" evidence="1">
    <location>
        <begin position="154"/>
        <end position="441"/>
    </location>
</feature>
<proteinExistence type="predicted"/>
<dbReference type="PANTHER" id="PTHR46146">
    <property type="entry name" value="SERINE/THREONINE-PROTEIN KINASE-LIKE PROTEIN CCR4"/>
    <property type="match status" value="1"/>
</dbReference>
<dbReference type="SUPFAM" id="SSF56112">
    <property type="entry name" value="Protein kinase-like (PK-like)"/>
    <property type="match status" value="1"/>
</dbReference>
<reference evidence="2 3" key="1">
    <citation type="submission" date="2018-09" db="EMBL/GenBank/DDBJ databases">
        <title>A high-quality reference genome of wild soybean provides a powerful tool to mine soybean genomes.</title>
        <authorList>
            <person name="Xie M."/>
            <person name="Chung C.Y.L."/>
            <person name="Li M.-W."/>
            <person name="Wong F.-L."/>
            <person name="Chan T.-F."/>
            <person name="Lam H.-M."/>
        </authorList>
    </citation>
    <scope>NUCLEOTIDE SEQUENCE [LARGE SCALE GENOMIC DNA]</scope>
    <source>
        <strain evidence="3">cv. W05</strain>
        <tissue evidence="2">Hypocotyl of etiolated seedlings</tissue>
    </source>
</reference>
<dbReference type="EMBL" id="QZWG01000013">
    <property type="protein sequence ID" value="RZB73008.1"/>
    <property type="molecule type" value="Genomic_DNA"/>
</dbReference>